<dbReference type="KEGG" id="ole:K0B96_03465"/>
<keyword evidence="2" id="KW-1185">Reference proteome</keyword>
<reference evidence="1" key="1">
    <citation type="submission" date="2021-08" db="EMBL/GenBank/DDBJ databases">
        <title>Genome of a novel bacterium of the phylum Verrucomicrobia, Oleiharenicola sp. KSB-15.</title>
        <authorList>
            <person name="Chung J.-H."/>
            <person name="Ahn J.-H."/>
            <person name="Yoon Y."/>
            <person name="Kim D.-Y."/>
            <person name="An S.-H."/>
            <person name="Park I."/>
            <person name="Yeon J."/>
        </authorList>
    </citation>
    <scope>NUCLEOTIDE SEQUENCE</scope>
    <source>
        <strain evidence="1">KSB-15</strain>
    </source>
</reference>
<gene>
    <name evidence="1" type="ORF">K0B96_03465</name>
</gene>
<dbReference type="AlphaFoldDB" id="A0A8F9XLY2"/>
<organism evidence="1 2">
    <name type="scientific">Horticoccus luteus</name>
    <dbReference type="NCBI Taxonomy" id="2862869"/>
    <lineage>
        <taxon>Bacteria</taxon>
        <taxon>Pseudomonadati</taxon>
        <taxon>Verrucomicrobiota</taxon>
        <taxon>Opitutia</taxon>
        <taxon>Opitutales</taxon>
        <taxon>Opitutaceae</taxon>
        <taxon>Horticoccus</taxon>
    </lineage>
</organism>
<evidence type="ECO:0000313" key="1">
    <source>
        <dbReference type="EMBL" id="QYM79691.1"/>
    </source>
</evidence>
<dbReference type="RefSeq" id="WP_220163892.1">
    <property type="nucleotide sequence ID" value="NZ_CP080507.1"/>
</dbReference>
<sequence>MPSHHRPYSTAHLLCLHGQTLDVSRLHFDDGSHLTTRVTIEVRDDAGFGSVQLRWRLPAFRFPAEETRRLTENEADQLAAAWREWKRSVAPQPRGLTLAYA</sequence>
<accession>A0A8F9XLY2</accession>
<dbReference type="EMBL" id="CP080507">
    <property type="protein sequence ID" value="QYM79691.1"/>
    <property type="molecule type" value="Genomic_DNA"/>
</dbReference>
<proteinExistence type="predicted"/>
<evidence type="ECO:0000313" key="2">
    <source>
        <dbReference type="Proteomes" id="UP000825051"/>
    </source>
</evidence>
<name>A0A8F9XLY2_9BACT</name>
<dbReference type="Proteomes" id="UP000825051">
    <property type="component" value="Chromosome"/>
</dbReference>
<protein>
    <submittedName>
        <fullName evidence="1">Uncharacterized protein</fullName>
    </submittedName>
</protein>